<keyword evidence="3" id="KW-1185">Reference proteome</keyword>
<evidence type="ECO:0000256" key="1">
    <source>
        <dbReference type="SAM" id="SignalP"/>
    </source>
</evidence>
<evidence type="ECO:0008006" key="4">
    <source>
        <dbReference type="Google" id="ProtNLM"/>
    </source>
</evidence>
<name>A0ABW3L609_9BACI</name>
<dbReference type="Proteomes" id="UP001596990">
    <property type="component" value="Unassembled WGS sequence"/>
</dbReference>
<gene>
    <name evidence="2" type="ORF">ACFQ2J_17200</name>
</gene>
<dbReference type="EMBL" id="JBHTKL010000006">
    <property type="protein sequence ID" value="MFD1020929.1"/>
    <property type="molecule type" value="Genomic_DNA"/>
</dbReference>
<comment type="caution">
    <text evidence="2">The sequence shown here is derived from an EMBL/GenBank/DDBJ whole genome shotgun (WGS) entry which is preliminary data.</text>
</comment>
<evidence type="ECO:0000313" key="2">
    <source>
        <dbReference type="EMBL" id="MFD1020929.1"/>
    </source>
</evidence>
<evidence type="ECO:0000313" key="3">
    <source>
        <dbReference type="Proteomes" id="UP001596990"/>
    </source>
</evidence>
<proteinExistence type="predicted"/>
<feature type="chain" id="PRO_5046243501" description="DUF3221 domain-containing protein" evidence="1">
    <location>
        <begin position="21"/>
        <end position="120"/>
    </location>
</feature>
<sequence length="120" mass="13553">MKFLLSLAIVLTLLAGCMQESYPTPNPDSFVDVTNQSETTSDYRHLYILEVSETRMHIAPPMTDPTASYPSYEIHFDEDTKVEGVKDSVKVLAEGDLVEVWVRKDGPDREVAEKIIVYSQ</sequence>
<keyword evidence="1" id="KW-0732">Signal</keyword>
<reference evidence="3" key="1">
    <citation type="journal article" date="2019" name="Int. J. Syst. Evol. Microbiol.">
        <title>The Global Catalogue of Microorganisms (GCM) 10K type strain sequencing project: providing services to taxonomists for standard genome sequencing and annotation.</title>
        <authorList>
            <consortium name="The Broad Institute Genomics Platform"/>
            <consortium name="The Broad Institute Genome Sequencing Center for Infectious Disease"/>
            <person name="Wu L."/>
            <person name="Ma J."/>
        </authorList>
    </citation>
    <scope>NUCLEOTIDE SEQUENCE [LARGE SCALE GENOMIC DNA]</scope>
    <source>
        <strain evidence="3">CCUG 56607</strain>
    </source>
</reference>
<feature type="signal peptide" evidence="1">
    <location>
        <begin position="1"/>
        <end position="20"/>
    </location>
</feature>
<organism evidence="2 3">
    <name type="scientific">Thalassobacillus hwangdonensis</name>
    <dbReference type="NCBI Taxonomy" id="546108"/>
    <lineage>
        <taxon>Bacteria</taxon>
        <taxon>Bacillati</taxon>
        <taxon>Bacillota</taxon>
        <taxon>Bacilli</taxon>
        <taxon>Bacillales</taxon>
        <taxon>Bacillaceae</taxon>
        <taxon>Thalassobacillus</taxon>
    </lineage>
</organism>
<dbReference type="PROSITE" id="PS51257">
    <property type="entry name" value="PROKAR_LIPOPROTEIN"/>
    <property type="match status" value="1"/>
</dbReference>
<dbReference type="RefSeq" id="WP_386063476.1">
    <property type="nucleotide sequence ID" value="NZ_JBHTKL010000006.1"/>
</dbReference>
<accession>A0ABW3L609</accession>
<protein>
    <recommendedName>
        <fullName evidence="4">DUF3221 domain-containing protein</fullName>
    </recommendedName>
</protein>